<evidence type="ECO:0000256" key="1">
    <source>
        <dbReference type="SAM" id="MobiDB-lite"/>
    </source>
</evidence>
<sequence>SFTEKEKCLLPSSNDQEWRREKRLAKTEAKRPTTHLLANDHSGTEKKILDTKTDDVQQADKRHLKQKLETSSKTR</sequence>
<evidence type="ECO:0000313" key="3">
    <source>
        <dbReference type="Proteomes" id="UP001634394"/>
    </source>
</evidence>
<proteinExistence type="predicted"/>
<comment type="caution">
    <text evidence="2">The sequence shown here is derived from an EMBL/GenBank/DDBJ whole genome shotgun (WGS) entry which is preliminary data.</text>
</comment>
<dbReference type="EMBL" id="JBJQND010000007">
    <property type="protein sequence ID" value="KAL3871141.1"/>
    <property type="molecule type" value="Genomic_DNA"/>
</dbReference>
<reference evidence="2 3" key="1">
    <citation type="submission" date="2024-11" db="EMBL/GenBank/DDBJ databases">
        <title>Chromosome-level genome assembly of the freshwater bivalve Anodonta woodiana.</title>
        <authorList>
            <person name="Chen X."/>
        </authorList>
    </citation>
    <scope>NUCLEOTIDE SEQUENCE [LARGE SCALE GENOMIC DNA]</scope>
    <source>
        <strain evidence="2">MN2024</strain>
        <tissue evidence="2">Gills</tissue>
    </source>
</reference>
<protein>
    <submittedName>
        <fullName evidence="2">Uncharacterized protein</fullName>
    </submittedName>
</protein>
<feature type="compositionally biased region" description="Basic and acidic residues" evidence="1">
    <location>
        <begin position="16"/>
        <end position="31"/>
    </location>
</feature>
<name>A0ABD3WC02_SINWO</name>
<feature type="region of interest" description="Disordered" evidence="1">
    <location>
        <begin position="1"/>
        <end position="75"/>
    </location>
</feature>
<accession>A0ABD3WC02</accession>
<gene>
    <name evidence="2" type="ORF">ACJMK2_039158</name>
</gene>
<feature type="compositionally biased region" description="Basic and acidic residues" evidence="1">
    <location>
        <begin position="42"/>
        <end position="75"/>
    </location>
</feature>
<dbReference type="AlphaFoldDB" id="A0ABD3WC02"/>
<dbReference type="Proteomes" id="UP001634394">
    <property type="component" value="Unassembled WGS sequence"/>
</dbReference>
<evidence type="ECO:0000313" key="2">
    <source>
        <dbReference type="EMBL" id="KAL3871141.1"/>
    </source>
</evidence>
<feature type="non-terminal residue" evidence="2">
    <location>
        <position position="75"/>
    </location>
</feature>
<organism evidence="2 3">
    <name type="scientific">Sinanodonta woodiana</name>
    <name type="common">Chinese pond mussel</name>
    <name type="synonym">Anodonta woodiana</name>
    <dbReference type="NCBI Taxonomy" id="1069815"/>
    <lineage>
        <taxon>Eukaryota</taxon>
        <taxon>Metazoa</taxon>
        <taxon>Spiralia</taxon>
        <taxon>Lophotrochozoa</taxon>
        <taxon>Mollusca</taxon>
        <taxon>Bivalvia</taxon>
        <taxon>Autobranchia</taxon>
        <taxon>Heteroconchia</taxon>
        <taxon>Palaeoheterodonta</taxon>
        <taxon>Unionida</taxon>
        <taxon>Unionoidea</taxon>
        <taxon>Unionidae</taxon>
        <taxon>Unioninae</taxon>
        <taxon>Sinanodonta</taxon>
    </lineage>
</organism>
<feature type="non-terminal residue" evidence="2">
    <location>
        <position position="1"/>
    </location>
</feature>
<keyword evidence="3" id="KW-1185">Reference proteome</keyword>